<sequence>MSMDMDNKVSTKPADIDQQQLDDDNYRESEDEDYKDDNEANYESETDDSSDEETPKENNKNTKKAVNKQSTAAPVPSETVDYEKYNSIQGEGLIKTRAQREAEKLKQKEFENAVKVNSDFDVNSVWESLKSETQSAPASRRSSTPAKSVSPDAPLTNDSSYKLTTGTSTLTTATVTSNTSSSGLSDEYIVIKRVYSFAGKVTQEDVRVHKSSAEAIAYLKQQEHNNAKKPFVDEDNSLTLSAQGRRKSSVSKRRGPVKRKQGSLLDELNSLRPKKLNTLEKSKMDWLGYVDNAGLKDELTLHNKDGYLQKQDFLSRVDSRLDREIRSNTRSK</sequence>
<dbReference type="Proteomes" id="UP000398389">
    <property type="component" value="Unassembled WGS sequence"/>
</dbReference>
<dbReference type="InterPro" id="IPR027124">
    <property type="entry name" value="Swc5/CFDP1/2"/>
</dbReference>
<evidence type="ECO:0000313" key="6">
    <source>
        <dbReference type="EMBL" id="VVT43674.1"/>
    </source>
</evidence>
<dbReference type="Pfam" id="PF07572">
    <property type="entry name" value="BCNT"/>
    <property type="match status" value="1"/>
</dbReference>
<feature type="compositionally biased region" description="Basic residues" evidence="4">
    <location>
        <begin position="244"/>
        <end position="261"/>
    </location>
</feature>
<dbReference type="InterPro" id="IPR011421">
    <property type="entry name" value="BCNT-C"/>
</dbReference>
<dbReference type="OrthoDB" id="445677at2759"/>
<evidence type="ECO:0000256" key="2">
    <source>
        <dbReference type="ARBA" id="ARBA00019138"/>
    </source>
</evidence>
<feature type="compositionally biased region" description="Acidic residues" evidence="4">
    <location>
        <begin position="20"/>
        <end position="52"/>
    </location>
</feature>
<dbReference type="GO" id="GO:0000812">
    <property type="term" value="C:Swr1 complex"/>
    <property type="evidence" value="ECO:0007669"/>
    <property type="project" value="TreeGrafter"/>
</dbReference>
<dbReference type="PANTHER" id="PTHR48407">
    <property type="entry name" value="CRANIOFACIAL DEVELOPMENT PROTEIN 1"/>
    <property type="match status" value="1"/>
</dbReference>
<gene>
    <name evidence="6" type="ORF">SAPINGB_P000093</name>
</gene>
<feature type="region of interest" description="Disordered" evidence="4">
    <location>
        <begin position="1"/>
        <end position="93"/>
    </location>
</feature>
<comment type="function">
    <text evidence="3">Component of the SWR1 complex which mediates the ATP-dependent exchange of histone H2A for the H2A variant HZT1 leading to transcriptional regulation of selected genes by chromatin remodeling. Involved in chromosome stability.</text>
</comment>
<dbReference type="EMBL" id="CABVLU010000001">
    <property type="protein sequence ID" value="VVT43674.1"/>
    <property type="molecule type" value="Genomic_DNA"/>
</dbReference>
<dbReference type="PANTHER" id="PTHR48407:SF1">
    <property type="entry name" value="CRANIOFACIAL DEVELOPMENT PROTEIN 1"/>
    <property type="match status" value="1"/>
</dbReference>
<dbReference type="RefSeq" id="XP_031850708.1">
    <property type="nucleotide sequence ID" value="XM_031994817.1"/>
</dbReference>
<evidence type="ECO:0000256" key="4">
    <source>
        <dbReference type="SAM" id="MobiDB-lite"/>
    </source>
</evidence>
<name>A0A5E8AYD0_9ASCO</name>
<feature type="compositionally biased region" description="Low complexity" evidence="4">
    <location>
        <begin position="135"/>
        <end position="148"/>
    </location>
</feature>
<protein>
    <recommendedName>
        <fullName evidence="2">SWR1-complex protein 5</fullName>
    </recommendedName>
</protein>
<feature type="region of interest" description="Disordered" evidence="4">
    <location>
        <begin position="128"/>
        <end position="181"/>
    </location>
</feature>
<proteinExistence type="inferred from homology"/>
<evidence type="ECO:0000259" key="5">
    <source>
        <dbReference type="PROSITE" id="PS51279"/>
    </source>
</evidence>
<feature type="region of interest" description="Disordered" evidence="4">
    <location>
        <begin position="227"/>
        <end position="261"/>
    </location>
</feature>
<evidence type="ECO:0000313" key="7">
    <source>
        <dbReference type="Proteomes" id="UP000398389"/>
    </source>
</evidence>
<keyword evidence="7" id="KW-1185">Reference proteome</keyword>
<feature type="compositionally biased region" description="Low complexity" evidence="4">
    <location>
        <begin position="159"/>
        <end position="181"/>
    </location>
</feature>
<dbReference type="GeneID" id="43578917"/>
<reference evidence="6 7" key="1">
    <citation type="submission" date="2019-09" db="EMBL/GenBank/DDBJ databases">
        <authorList>
            <person name="Brejova B."/>
        </authorList>
    </citation>
    <scope>NUCLEOTIDE SEQUENCE [LARGE SCALE GENOMIC DNA]</scope>
</reference>
<feature type="domain" description="BCNT-C" evidence="5">
    <location>
        <begin position="258"/>
        <end position="332"/>
    </location>
</feature>
<accession>A0A5E8AYD0</accession>
<comment type="similarity">
    <text evidence="1">Belongs to the SWC5 family.</text>
</comment>
<evidence type="ECO:0000256" key="3">
    <source>
        <dbReference type="ARBA" id="ARBA00025222"/>
    </source>
</evidence>
<dbReference type="PROSITE" id="PS51279">
    <property type="entry name" value="BCNT_C"/>
    <property type="match status" value="1"/>
</dbReference>
<organism evidence="6 7">
    <name type="scientific">Magnusiomyces paraingens</name>
    <dbReference type="NCBI Taxonomy" id="2606893"/>
    <lineage>
        <taxon>Eukaryota</taxon>
        <taxon>Fungi</taxon>
        <taxon>Dikarya</taxon>
        <taxon>Ascomycota</taxon>
        <taxon>Saccharomycotina</taxon>
        <taxon>Dipodascomycetes</taxon>
        <taxon>Dipodascales</taxon>
        <taxon>Dipodascaceae</taxon>
        <taxon>Magnusiomyces</taxon>
    </lineage>
</organism>
<evidence type="ECO:0000256" key="1">
    <source>
        <dbReference type="ARBA" id="ARBA00010465"/>
    </source>
</evidence>
<dbReference type="AlphaFoldDB" id="A0A5E8AYD0"/>